<dbReference type="STRING" id="407821.A0A087UZ06"/>
<dbReference type="AlphaFoldDB" id="A0A087UZ06"/>
<evidence type="ECO:0000313" key="3">
    <source>
        <dbReference type="Proteomes" id="UP000054359"/>
    </source>
</evidence>
<reference evidence="2 3" key="1">
    <citation type="submission" date="2013-11" db="EMBL/GenBank/DDBJ databases">
        <title>Genome sequencing of Stegodyphus mimosarum.</title>
        <authorList>
            <person name="Bechsgaard J."/>
        </authorList>
    </citation>
    <scope>NUCLEOTIDE SEQUENCE [LARGE SCALE GENOMIC DNA]</scope>
</reference>
<evidence type="ECO:0000313" key="2">
    <source>
        <dbReference type="EMBL" id="KFM82595.1"/>
    </source>
</evidence>
<evidence type="ECO:0000256" key="1">
    <source>
        <dbReference type="SAM" id="Coils"/>
    </source>
</evidence>
<feature type="coiled-coil region" evidence="1">
    <location>
        <begin position="18"/>
        <end position="62"/>
    </location>
</feature>
<dbReference type="GO" id="GO:0005737">
    <property type="term" value="C:cytoplasm"/>
    <property type="evidence" value="ECO:0007669"/>
    <property type="project" value="TreeGrafter"/>
</dbReference>
<dbReference type="OrthoDB" id="6136201at2759"/>
<dbReference type="Proteomes" id="UP000054359">
    <property type="component" value="Unassembled WGS sequence"/>
</dbReference>
<feature type="non-terminal residue" evidence="2">
    <location>
        <position position="125"/>
    </location>
</feature>
<protein>
    <submittedName>
        <fullName evidence="2">SPATS2-like protein</fullName>
    </submittedName>
</protein>
<name>A0A087UZ06_STEMI</name>
<dbReference type="InterPro" id="IPR009816">
    <property type="entry name" value="SPATS2-like"/>
</dbReference>
<dbReference type="Pfam" id="PF07139">
    <property type="entry name" value="SPATS2-like"/>
    <property type="match status" value="1"/>
</dbReference>
<keyword evidence="3" id="KW-1185">Reference proteome</keyword>
<dbReference type="EMBL" id="KK122367">
    <property type="protein sequence ID" value="KFM82595.1"/>
    <property type="molecule type" value="Genomic_DNA"/>
</dbReference>
<dbReference type="PANTHER" id="PTHR15623">
    <property type="entry name" value="SPERMATOGENESIS-ASSOCIATED SERINE-RICH PROTEIN 2-RELATED"/>
    <property type="match status" value="1"/>
</dbReference>
<dbReference type="PANTHER" id="PTHR15623:SF11">
    <property type="entry name" value="SPERMATOGENESIS-ASSOCIATED SERINE-RICH PROTEIN 2"/>
    <property type="match status" value="1"/>
</dbReference>
<gene>
    <name evidence="2" type="ORF">X975_21778</name>
</gene>
<accession>A0A087UZ06</accession>
<organism evidence="2 3">
    <name type="scientific">Stegodyphus mimosarum</name>
    <name type="common">African social velvet spider</name>
    <dbReference type="NCBI Taxonomy" id="407821"/>
    <lineage>
        <taxon>Eukaryota</taxon>
        <taxon>Metazoa</taxon>
        <taxon>Ecdysozoa</taxon>
        <taxon>Arthropoda</taxon>
        <taxon>Chelicerata</taxon>
        <taxon>Arachnida</taxon>
        <taxon>Araneae</taxon>
        <taxon>Araneomorphae</taxon>
        <taxon>Entelegynae</taxon>
        <taxon>Eresoidea</taxon>
        <taxon>Eresidae</taxon>
        <taxon>Stegodyphus</taxon>
    </lineage>
</organism>
<feature type="non-terminal residue" evidence="2">
    <location>
        <position position="1"/>
    </location>
</feature>
<proteinExistence type="predicted"/>
<keyword evidence="1" id="KW-0175">Coiled coil</keyword>
<sequence>EKCKKDLNRQTISLQRIHAQLDKGLEESEKKLKNAFNDIRKLLDKRQELVELELEKTKEEALNLIKSRQDLALDLKRRVDRTPSLTEAQWAELRSDIKQFVTERKYDEELGKTIWFHWCLDSITE</sequence>